<dbReference type="CDD" id="cd00085">
    <property type="entry name" value="HNHc"/>
    <property type="match status" value="1"/>
</dbReference>
<comment type="caution">
    <text evidence="2">The sequence shown here is derived from an EMBL/GenBank/DDBJ whole genome shotgun (WGS) entry which is preliminary data.</text>
</comment>
<evidence type="ECO:0000313" key="2">
    <source>
        <dbReference type="EMBL" id="MDH6197507.1"/>
    </source>
</evidence>
<evidence type="ECO:0008006" key="4">
    <source>
        <dbReference type="Google" id="ProtNLM"/>
    </source>
</evidence>
<accession>A0ABT6L5M5</accession>
<evidence type="ECO:0000256" key="1">
    <source>
        <dbReference type="SAM" id="MobiDB-lite"/>
    </source>
</evidence>
<feature type="region of interest" description="Disordered" evidence="1">
    <location>
        <begin position="80"/>
        <end position="143"/>
    </location>
</feature>
<gene>
    <name evidence="2" type="ORF">M2272_004162</name>
</gene>
<dbReference type="EMBL" id="JARXVE010000007">
    <property type="protein sequence ID" value="MDH6197507.1"/>
    <property type="molecule type" value="Genomic_DNA"/>
</dbReference>
<feature type="region of interest" description="Disordered" evidence="1">
    <location>
        <begin position="1"/>
        <end position="20"/>
    </location>
</feature>
<dbReference type="Proteomes" id="UP001160130">
    <property type="component" value="Unassembled WGS sequence"/>
</dbReference>
<feature type="compositionally biased region" description="Basic and acidic residues" evidence="1">
    <location>
        <begin position="102"/>
        <end position="122"/>
    </location>
</feature>
<reference evidence="2 3" key="1">
    <citation type="submission" date="2023-04" db="EMBL/GenBank/DDBJ databases">
        <title>Forest soil microbial communities from Buena Vista Peninsula, Colon Province, Panama.</title>
        <authorList>
            <person name="Bouskill N."/>
        </authorList>
    </citation>
    <scope>NUCLEOTIDE SEQUENCE [LARGE SCALE GENOMIC DNA]</scope>
    <source>
        <strain evidence="2 3">AC80</strain>
    </source>
</reference>
<keyword evidence="3" id="KW-1185">Reference proteome</keyword>
<evidence type="ECO:0000313" key="3">
    <source>
        <dbReference type="Proteomes" id="UP001160130"/>
    </source>
</evidence>
<dbReference type="InterPro" id="IPR003615">
    <property type="entry name" value="HNH_nuc"/>
</dbReference>
<proteinExistence type="predicted"/>
<protein>
    <recommendedName>
        <fullName evidence="4">HNH endonuclease</fullName>
    </recommendedName>
</protein>
<name>A0ABT6L5M5_9MYCO</name>
<sequence length="143" mass="16141">MRADIDHTAPHPHGPTHPSNTKLLCRAHHLLKTFRGGPGGWTDRQLPDGTVVFTAPTGHTYLTEAHGAAMFPALAQPTGELTIDEPHTPSPHRGVMMPTRKQTREQDRRDRINAERRERTELIAEQQRQHQAWLAANYEPPPF</sequence>
<organism evidence="2 3">
    <name type="scientific">Mycolicibacterium frederiksbergense</name>
    <dbReference type="NCBI Taxonomy" id="117567"/>
    <lineage>
        <taxon>Bacteria</taxon>
        <taxon>Bacillati</taxon>
        <taxon>Actinomycetota</taxon>
        <taxon>Actinomycetes</taxon>
        <taxon>Mycobacteriales</taxon>
        <taxon>Mycobacteriaceae</taxon>
        <taxon>Mycolicibacterium</taxon>
    </lineage>
</organism>